<dbReference type="PANTHER" id="PTHR34580:SF1">
    <property type="entry name" value="PROTEIN PAFC"/>
    <property type="match status" value="1"/>
</dbReference>
<accession>A0A433RV06</accession>
<dbReference type="InterPro" id="IPR057727">
    <property type="entry name" value="WCX_dom"/>
</dbReference>
<comment type="caution">
    <text evidence="3">The sequence shown here is derived from an EMBL/GenBank/DDBJ whole genome shotgun (WGS) entry which is preliminary data.</text>
</comment>
<dbReference type="PANTHER" id="PTHR34580">
    <property type="match status" value="1"/>
</dbReference>
<feature type="domain" description="WCX" evidence="2">
    <location>
        <begin position="243"/>
        <end position="311"/>
    </location>
</feature>
<dbReference type="InterPro" id="IPR051534">
    <property type="entry name" value="CBASS_pafABC_assoc_protein"/>
</dbReference>
<evidence type="ECO:0000259" key="1">
    <source>
        <dbReference type="Pfam" id="PF13280"/>
    </source>
</evidence>
<dbReference type="Pfam" id="PF25583">
    <property type="entry name" value="WCX"/>
    <property type="match status" value="1"/>
</dbReference>
<dbReference type="EMBL" id="JTFC01000029">
    <property type="protein sequence ID" value="RUS57079.1"/>
    <property type="molecule type" value="Genomic_DNA"/>
</dbReference>
<keyword evidence="4" id="KW-1185">Reference proteome</keyword>
<evidence type="ECO:0000259" key="2">
    <source>
        <dbReference type="Pfam" id="PF25583"/>
    </source>
</evidence>
<dbReference type="RefSeq" id="WP_126990500.1">
    <property type="nucleotide sequence ID" value="NZ_JTFC01000029.1"/>
</dbReference>
<dbReference type="OrthoDB" id="86031at2"/>
<dbReference type="AlphaFoldDB" id="A0A433RV06"/>
<evidence type="ECO:0000313" key="3">
    <source>
        <dbReference type="EMBL" id="RUS57079.1"/>
    </source>
</evidence>
<reference evidence="3 4" key="1">
    <citation type="submission" date="2014-11" db="EMBL/GenBank/DDBJ databases">
        <title>Genome sequence and analysis of novel Kurthia sp.</title>
        <authorList>
            <person name="Lawson J.N."/>
            <person name="Gonzalez J.E."/>
            <person name="Rinauldi L."/>
            <person name="Xuan Z."/>
            <person name="Firman A."/>
            <person name="Shaddox L."/>
            <person name="Trudeau A."/>
            <person name="Shah S."/>
            <person name="Reiman D."/>
        </authorList>
    </citation>
    <scope>NUCLEOTIDE SEQUENCE [LARGE SCALE GENOMIC DNA]</scope>
    <source>
        <strain evidence="3 4">3B1D</strain>
    </source>
</reference>
<evidence type="ECO:0000313" key="4">
    <source>
        <dbReference type="Proteomes" id="UP000288623"/>
    </source>
</evidence>
<proteinExistence type="predicted"/>
<organism evidence="3 4">
    <name type="scientific">Candidatus Kurthia intestinigallinarum</name>
    <dbReference type="NCBI Taxonomy" id="1562256"/>
    <lineage>
        <taxon>Bacteria</taxon>
        <taxon>Bacillati</taxon>
        <taxon>Bacillota</taxon>
        <taxon>Bacilli</taxon>
        <taxon>Bacillales</taxon>
        <taxon>Caryophanaceae</taxon>
        <taxon>Kurthia</taxon>
    </lineage>
</organism>
<name>A0A433RV06_9BACL</name>
<dbReference type="Proteomes" id="UP000288623">
    <property type="component" value="Unassembled WGS sequence"/>
</dbReference>
<sequence length="315" mass="37027">MDTNQITRVLSIYSRFYAGEGLNKRAIAAEFQVSEKTIQRDFNQIRDFLEQQGIQAPILYNASEKKYFWHERNSLLKPDVIYSTTKILLESRAFLKNEMQQIIEHLIGQINLDQRKILQNVLSSDMSGYRNLQTNISVTNLLWQLAKEIEEKNCIRIVYTKEFNPSKKPTVLFPVGIIFSEYYFYLIAYQTSFKPDYPTIYRIDRIQSLESQPHFKPSYDIAYFSESAFRDRIQFMYTGALMTIRFRFTGPSVQAVLDRIPTARQLHNNEFEAEVYGKGIKMWLLSQGPHIEVLSPASFRAEMKEEIQHMLSKYD</sequence>
<feature type="domain" description="WYL" evidence="1">
    <location>
        <begin position="144"/>
        <end position="210"/>
    </location>
</feature>
<gene>
    <name evidence="3" type="ORF">QI30_08435</name>
</gene>
<dbReference type="Pfam" id="PF13280">
    <property type="entry name" value="WYL"/>
    <property type="match status" value="1"/>
</dbReference>
<dbReference type="PROSITE" id="PS52050">
    <property type="entry name" value="WYL"/>
    <property type="match status" value="1"/>
</dbReference>
<dbReference type="InterPro" id="IPR026881">
    <property type="entry name" value="WYL_dom"/>
</dbReference>
<protein>
    <submittedName>
        <fullName evidence="3">Uncharacterized protein</fullName>
    </submittedName>
</protein>